<organism evidence="2 3">
    <name type="scientific">Leptolyngbya boryana NIES-2135</name>
    <dbReference type="NCBI Taxonomy" id="1973484"/>
    <lineage>
        <taxon>Bacteria</taxon>
        <taxon>Bacillati</taxon>
        <taxon>Cyanobacteriota</taxon>
        <taxon>Cyanophyceae</taxon>
        <taxon>Leptolyngbyales</taxon>
        <taxon>Leptolyngbyaceae</taxon>
        <taxon>Leptolyngbya group</taxon>
        <taxon>Leptolyngbya</taxon>
    </lineage>
</organism>
<accession>A0A1Z4JR89</accession>
<name>A0A1Z4JR89_LEPBY</name>
<proteinExistence type="predicted"/>
<protein>
    <recommendedName>
        <fullName evidence="1">CobQ/CobB/MinD/ParA nucleotide binding domain-containing protein</fullName>
    </recommendedName>
</protein>
<dbReference type="Pfam" id="PF01656">
    <property type="entry name" value="CbiA"/>
    <property type="match status" value="1"/>
</dbReference>
<evidence type="ECO:0000259" key="1">
    <source>
        <dbReference type="Pfam" id="PF01656"/>
    </source>
</evidence>
<gene>
    <name evidence="2" type="ORF">NIES2135_61060</name>
</gene>
<dbReference type="InterPro" id="IPR002586">
    <property type="entry name" value="CobQ/CobB/MinD/ParA_Nub-bd_dom"/>
</dbReference>
<dbReference type="EMBL" id="AP018204">
    <property type="protein sequence ID" value="BAY59229.1"/>
    <property type="molecule type" value="Genomic_DNA"/>
</dbReference>
<feature type="domain" description="CobQ/CobB/MinD/ParA nucleotide binding" evidence="1">
    <location>
        <begin position="11"/>
        <end position="89"/>
    </location>
</feature>
<evidence type="ECO:0000313" key="2">
    <source>
        <dbReference type="EMBL" id="BAY59229.1"/>
    </source>
</evidence>
<keyword evidence="3" id="KW-1185">Reference proteome</keyword>
<keyword evidence="2" id="KW-0614">Plasmid</keyword>
<geneLocation type="plasmid" evidence="2">
    <name>plasmid1</name>
</geneLocation>
<reference evidence="2 3" key="1">
    <citation type="submission" date="2017-06" db="EMBL/GenBank/DDBJ databases">
        <title>Genome sequencing of cyanobaciteial culture collection at National Institute for Environmental Studies (NIES).</title>
        <authorList>
            <person name="Hirose Y."/>
            <person name="Shimura Y."/>
            <person name="Fujisawa T."/>
            <person name="Nakamura Y."/>
            <person name="Kawachi M."/>
        </authorList>
    </citation>
    <scope>NUCLEOTIDE SEQUENCE [LARGE SCALE GENOMIC DNA]</scope>
    <source>
        <strain evidence="2 3">NIES-2135</strain>
        <plasmid evidence="3">Plasmid Plasmid1 dna</plasmid>
    </source>
</reference>
<dbReference type="Proteomes" id="UP000217895">
    <property type="component" value="Plasmid Plasmid1 dna"/>
</dbReference>
<dbReference type="Gene3D" id="3.40.50.300">
    <property type="entry name" value="P-loop containing nucleotide triphosphate hydrolases"/>
    <property type="match status" value="1"/>
</dbReference>
<dbReference type="AlphaFoldDB" id="A0A1Z4JR89"/>
<dbReference type="InterPro" id="IPR027417">
    <property type="entry name" value="P-loop_NTPase"/>
</dbReference>
<sequence length="257" mass="29036">MTTSAQMKRIIMILGGKGGTGKTLHCRQLYFFLIQSGVNCLAFDADVENPEFQEYHTEASQAVTLIDFVQTEQAKAFFTQIEQQKPDVVLIDMPGASGRATRDQIKRFGMFKIAQQLGYRVTLDTVMNNAYNTINSLQMMQSFCGDRADYVVVKSDLWNQGALNFDRWERSETRKQFQALKGIEISMPVLELSTFDVIHEQGLSFFEQDQLPFGDRILLESFLDLSRPQLEAATDYLGLGFKTPKPSKKAEVSNAGK</sequence>
<dbReference type="SUPFAM" id="SSF52540">
    <property type="entry name" value="P-loop containing nucleoside triphosphate hydrolases"/>
    <property type="match status" value="1"/>
</dbReference>
<evidence type="ECO:0000313" key="3">
    <source>
        <dbReference type="Proteomes" id="UP000217895"/>
    </source>
</evidence>